<dbReference type="Proteomes" id="UP001234297">
    <property type="component" value="Chromosome 2"/>
</dbReference>
<organism evidence="1 2">
    <name type="scientific">Persea americana</name>
    <name type="common">Avocado</name>
    <dbReference type="NCBI Taxonomy" id="3435"/>
    <lineage>
        <taxon>Eukaryota</taxon>
        <taxon>Viridiplantae</taxon>
        <taxon>Streptophyta</taxon>
        <taxon>Embryophyta</taxon>
        <taxon>Tracheophyta</taxon>
        <taxon>Spermatophyta</taxon>
        <taxon>Magnoliopsida</taxon>
        <taxon>Magnoliidae</taxon>
        <taxon>Laurales</taxon>
        <taxon>Lauraceae</taxon>
        <taxon>Persea</taxon>
    </lineage>
</organism>
<gene>
    <name evidence="1" type="ORF">MRB53_008172</name>
</gene>
<comment type="caution">
    <text evidence="1">The sequence shown here is derived from an EMBL/GenBank/DDBJ whole genome shotgun (WGS) entry which is preliminary data.</text>
</comment>
<name>A0ACC2MM68_PERAE</name>
<keyword evidence="2" id="KW-1185">Reference proteome</keyword>
<sequence length="79" mass="8946">MKVLVRLLGRRGPDGCFGRSVELTGDDLYVFLHWPTLRMRSSDVDNWSKLACIPLEPTLIPDNGPCRSLAIGIRQPRLR</sequence>
<accession>A0ACC2MM68</accession>
<protein>
    <submittedName>
        <fullName evidence="1">Uncharacterized protein</fullName>
    </submittedName>
</protein>
<dbReference type="EMBL" id="CM056810">
    <property type="protein sequence ID" value="KAJ8646424.1"/>
    <property type="molecule type" value="Genomic_DNA"/>
</dbReference>
<evidence type="ECO:0000313" key="2">
    <source>
        <dbReference type="Proteomes" id="UP001234297"/>
    </source>
</evidence>
<proteinExistence type="predicted"/>
<reference evidence="1 2" key="1">
    <citation type="journal article" date="2022" name="Hortic Res">
        <title>A haplotype resolved chromosomal level avocado genome allows analysis of novel avocado genes.</title>
        <authorList>
            <person name="Nath O."/>
            <person name="Fletcher S.J."/>
            <person name="Hayward A."/>
            <person name="Shaw L.M."/>
            <person name="Masouleh A.K."/>
            <person name="Furtado A."/>
            <person name="Henry R.J."/>
            <person name="Mitter N."/>
        </authorList>
    </citation>
    <scope>NUCLEOTIDE SEQUENCE [LARGE SCALE GENOMIC DNA]</scope>
    <source>
        <strain evidence="2">cv. Hass</strain>
    </source>
</reference>
<evidence type="ECO:0000313" key="1">
    <source>
        <dbReference type="EMBL" id="KAJ8646424.1"/>
    </source>
</evidence>